<dbReference type="Gene3D" id="2.60.40.10">
    <property type="entry name" value="Immunoglobulins"/>
    <property type="match status" value="1"/>
</dbReference>
<proteinExistence type="predicted"/>
<dbReference type="SUPFAM" id="SSF49373">
    <property type="entry name" value="Invasin/intimin cell-adhesion fragments"/>
    <property type="match status" value="1"/>
</dbReference>
<evidence type="ECO:0000313" key="2">
    <source>
        <dbReference type="Proteomes" id="UP000624703"/>
    </source>
</evidence>
<gene>
    <name evidence="1" type="ORF">JIN82_01215</name>
</gene>
<dbReference type="InterPro" id="IPR008964">
    <property type="entry name" value="Invasin/intimin_cell_adhesion"/>
</dbReference>
<evidence type="ECO:0000313" key="1">
    <source>
        <dbReference type="EMBL" id="MBK1789767.1"/>
    </source>
</evidence>
<organism evidence="1 2">
    <name type="scientific">Persicirhabdus sediminis</name>
    <dbReference type="NCBI Taxonomy" id="454144"/>
    <lineage>
        <taxon>Bacteria</taxon>
        <taxon>Pseudomonadati</taxon>
        <taxon>Verrucomicrobiota</taxon>
        <taxon>Verrucomicrobiia</taxon>
        <taxon>Verrucomicrobiales</taxon>
        <taxon>Verrucomicrobiaceae</taxon>
        <taxon>Persicirhabdus</taxon>
    </lineage>
</organism>
<reference evidence="1" key="1">
    <citation type="submission" date="2021-01" db="EMBL/GenBank/DDBJ databases">
        <title>Modified the classification status of verrucomicrobia.</title>
        <authorList>
            <person name="Feng X."/>
        </authorList>
    </citation>
    <scope>NUCLEOTIDE SEQUENCE</scope>
    <source>
        <strain evidence="1">_KCTC 22039</strain>
    </source>
</reference>
<sequence>MITHKLLQRLLVSAILLCMVGCSSKKVIRVTILKDGAPLTNSSISYLELSNKLGTESHTATTDQNGKFEVTLTREDQPLTYNVSLVSDDESIDIARGGFRGSSRVAMWEENGYKVSFN</sequence>
<comment type="caution">
    <text evidence="1">The sequence shown here is derived from an EMBL/GenBank/DDBJ whole genome shotgun (WGS) entry which is preliminary data.</text>
</comment>
<dbReference type="Proteomes" id="UP000624703">
    <property type="component" value="Unassembled WGS sequence"/>
</dbReference>
<protein>
    <recommendedName>
        <fullName evidence="3">Carboxypeptidase regulatory-like domain-containing protein</fullName>
    </recommendedName>
</protein>
<dbReference type="RefSeq" id="WP_200309810.1">
    <property type="nucleotide sequence ID" value="NZ_JAENIM010000009.1"/>
</dbReference>
<dbReference type="AlphaFoldDB" id="A0A8J7MA93"/>
<evidence type="ECO:0008006" key="3">
    <source>
        <dbReference type="Google" id="ProtNLM"/>
    </source>
</evidence>
<accession>A0A8J7MA93</accession>
<dbReference type="InterPro" id="IPR013783">
    <property type="entry name" value="Ig-like_fold"/>
</dbReference>
<name>A0A8J7MA93_9BACT</name>
<keyword evidence="2" id="KW-1185">Reference proteome</keyword>
<dbReference type="EMBL" id="JAENIM010000009">
    <property type="protein sequence ID" value="MBK1789767.1"/>
    <property type="molecule type" value="Genomic_DNA"/>
</dbReference>